<dbReference type="OrthoDB" id="3159295at2759"/>
<feature type="region of interest" description="Disordered" evidence="1">
    <location>
        <begin position="450"/>
        <end position="472"/>
    </location>
</feature>
<dbReference type="AlphaFoldDB" id="A0A4Y7TG38"/>
<evidence type="ECO:0000313" key="2">
    <source>
        <dbReference type="EMBL" id="TEB33126.1"/>
    </source>
</evidence>
<evidence type="ECO:0000256" key="1">
    <source>
        <dbReference type="SAM" id="MobiDB-lite"/>
    </source>
</evidence>
<dbReference type="EMBL" id="QPFP01000013">
    <property type="protein sequence ID" value="TEB33126.1"/>
    <property type="molecule type" value="Genomic_DNA"/>
</dbReference>
<name>A0A4Y7TG38_COPMI</name>
<organism evidence="2 3">
    <name type="scientific">Coprinellus micaceus</name>
    <name type="common">Glistening ink-cap mushroom</name>
    <name type="synonym">Coprinus micaceus</name>
    <dbReference type="NCBI Taxonomy" id="71717"/>
    <lineage>
        <taxon>Eukaryota</taxon>
        <taxon>Fungi</taxon>
        <taxon>Dikarya</taxon>
        <taxon>Basidiomycota</taxon>
        <taxon>Agaricomycotina</taxon>
        <taxon>Agaricomycetes</taxon>
        <taxon>Agaricomycetidae</taxon>
        <taxon>Agaricales</taxon>
        <taxon>Agaricineae</taxon>
        <taxon>Psathyrellaceae</taxon>
        <taxon>Coprinellus</taxon>
    </lineage>
</organism>
<reference evidence="2 3" key="1">
    <citation type="journal article" date="2019" name="Nat. Ecol. Evol.">
        <title>Megaphylogeny resolves global patterns of mushroom evolution.</title>
        <authorList>
            <person name="Varga T."/>
            <person name="Krizsan K."/>
            <person name="Foldi C."/>
            <person name="Dima B."/>
            <person name="Sanchez-Garcia M."/>
            <person name="Sanchez-Ramirez S."/>
            <person name="Szollosi G.J."/>
            <person name="Szarkandi J.G."/>
            <person name="Papp V."/>
            <person name="Albert L."/>
            <person name="Andreopoulos W."/>
            <person name="Angelini C."/>
            <person name="Antonin V."/>
            <person name="Barry K.W."/>
            <person name="Bougher N.L."/>
            <person name="Buchanan P."/>
            <person name="Buyck B."/>
            <person name="Bense V."/>
            <person name="Catcheside P."/>
            <person name="Chovatia M."/>
            <person name="Cooper J."/>
            <person name="Damon W."/>
            <person name="Desjardin D."/>
            <person name="Finy P."/>
            <person name="Geml J."/>
            <person name="Haridas S."/>
            <person name="Hughes K."/>
            <person name="Justo A."/>
            <person name="Karasinski D."/>
            <person name="Kautmanova I."/>
            <person name="Kiss B."/>
            <person name="Kocsube S."/>
            <person name="Kotiranta H."/>
            <person name="LaButti K.M."/>
            <person name="Lechner B.E."/>
            <person name="Liimatainen K."/>
            <person name="Lipzen A."/>
            <person name="Lukacs Z."/>
            <person name="Mihaltcheva S."/>
            <person name="Morgado L.N."/>
            <person name="Niskanen T."/>
            <person name="Noordeloos M.E."/>
            <person name="Ohm R.A."/>
            <person name="Ortiz-Santana B."/>
            <person name="Ovrebo C."/>
            <person name="Racz N."/>
            <person name="Riley R."/>
            <person name="Savchenko A."/>
            <person name="Shiryaev A."/>
            <person name="Soop K."/>
            <person name="Spirin V."/>
            <person name="Szebenyi C."/>
            <person name="Tomsovsky M."/>
            <person name="Tulloss R.E."/>
            <person name="Uehling J."/>
            <person name="Grigoriev I.V."/>
            <person name="Vagvolgyi C."/>
            <person name="Papp T."/>
            <person name="Martin F.M."/>
            <person name="Miettinen O."/>
            <person name="Hibbett D.S."/>
            <person name="Nagy L.G."/>
        </authorList>
    </citation>
    <scope>NUCLEOTIDE SEQUENCE [LARGE SCALE GENOMIC DNA]</scope>
    <source>
        <strain evidence="2 3">FP101781</strain>
    </source>
</reference>
<accession>A0A4Y7TG38</accession>
<sequence>MLSRRGSSQAALAPKEPRARLYGTLSLRAPSRNGTISSQNPRLPWELLDRIIECYFDNFSPGSLRLMHDHVKIIRLCCHAFNEAALRHVFKTIVIISSGFWTAIVNFLSKEANKEAGKRRLVGFAWVRELVAGRVYNILRSPEDLLNLTQLQSLTLDFGSEGLNTQFDCVQRLFSVFSSSLERPSKILENTGRSFSDRIMQSLKTLRIVKLPCVNQHLLQKIACTFPNLISLDLESTSRLELNCCSACYEDSLSLTMHSLVTRKFRSAEDLALNFGDALQPLASLKSLYLGIFLTPEELVENHVAHVQLPRRAGMTDSLPDIQPAKISSCTQCRESTLIRQSSLESMQRQELVATLRVAQLVKSLELIAWDSVLSSAASVPEAAVHEQNQVAAGNPGQQDGVEESGSQGSAQSFAEAELADQEESGNARIIKNFRFEVRVVREGERVRVERPGTASVSGGRSLTIDSGLQIP</sequence>
<protein>
    <submittedName>
        <fullName evidence="2">Uncharacterized protein</fullName>
    </submittedName>
</protein>
<feature type="compositionally biased region" description="Polar residues" evidence="1">
    <location>
        <begin position="455"/>
        <end position="472"/>
    </location>
</feature>
<comment type="caution">
    <text evidence="2">The sequence shown here is derived from an EMBL/GenBank/DDBJ whole genome shotgun (WGS) entry which is preliminary data.</text>
</comment>
<feature type="region of interest" description="Disordered" evidence="1">
    <location>
        <begin position="391"/>
        <end position="421"/>
    </location>
</feature>
<evidence type="ECO:0000313" key="3">
    <source>
        <dbReference type="Proteomes" id="UP000298030"/>
    </source>
</evidence>
<keyword evidence="3" id="KW-1185">Reference proteome</keyword>
<proteinExistence type="predicted"/>
<dbReference type="Proteomes" id="UP000298030">
    <property type="component" value="Unassembled WGS sequence"/>
</dbReference>
<gene>
    <name evidence="2" type="ORF">FA13DRAFT_1812874</name>
</gene>